<evidence type="ECO:0000313" key="2">
    <source>
        <dbReference type="Proteomes" id="UP000620046"/>
    </source>
</evidence>
<dbReference type="Pfam" id="PF22668">
    <property type="entry name" value="DUF7009"/>
    <property type="match status" value="1"/>
</dbReference>
<dbReference type="EMBL" id="BMJA01000004">
    <property type="protein sequence ID" value="GGA46298.1"/>
    <property type="molecule type" value="Genomic_DNA"/>
</dbReference>
<sequence>MRVQLEGQSLRLRIDENELARLLEGGSADNRTSLPDGHVEMQQVSLSPRIEWRRESTVLHISLPESEVRALSERLPTRDGLQFSLSTPSGETLQIMFDVDVRDSARKRLHKSSGGDVS</sequence>
<dbReference type="InterPro" id="IPR053825">
    <property type="entry name" value="DUF7009"/>
</dbReference>
<gene>
    <name evidence="1" type="ORF">GCM10010981_39290</name>
</gene>
<dbReference type="Proteomes" id="UP000620046">
    <property type="component" value="Unassembled WGS sequence"/>
</dbReference>
<evidence type="ECO:0000313" key="1">
    <source>
        <dbReference type="EMBL" id="GGA46298.1"/>
    </source>
</evidence>
<organism evidence="1 2">
    <name type="scientific">Dyella nitratireducens</name>
    <dbReference type="NCBI Taxonomy" id="1849580"/>
    <lineage>
        <taxon>Bacteria</taxon>
        <taxon>Pseudomonadati</taxon>
        <taxon>Pseudomonadota</taxon>
        <taxon>Gammaproteobacteria</taxon>
        <taxon>Lysobacterales</taxon>
        <taxon>Rhodanobacteraceae</taxon>
        <taxon>Dyella</taxon>
    </lineage>
</organism>
<protein>
    <submittedName>
        <fullName evidence="1">Uncharacterized protein</fullName>
    </submittedName>
</protein>
<dbReference type="RefSeq" id="WP_188796974.1">
    <property type="nucleotide sequence ID" value="NZ_BMJA01000004.1"/>
</dbReference>
<keyword evidence="2" id="KW-1185">Reference proteome</keyword>
<reference evidence="2" key="1">
    <citation type="journal article" date="2019" name="Int. J. Syst. Evol. Microbiol.">
        <title>The Global Catalogue of Microorganisms (GCM) 10K type strain sequencing project: providing services to taxonomists for standard genome sequencing and annotation.</title>
        <authorList>
            <consortium name="The Broad Institute Genomics Platform"/>
            <consortium name="The Broad Institute Genome Sequencing Center for Infectious Disease"/>
            <person name="Wu L."/>
            <person name="Ma J."/>
        </authorList>
    </citation>
    <scope>NUCLEOTIDE SEQUENCE [LARGE SCALE GENOMIC DNA]</scope>
    <source>
        <strain evidence="2">CGMCC 1.15439</strain>
    </source>
</reference>
<comment type="caution">
    <text evidence="1">The sequence shown here is derived from an EMBL/GenBank/DDBJ whole genome shotgun (WGS) entry which is preliminary data.</text>
</comment>
<proteinExistence type="predicted"/>
<accession>A0ABQ1GLP4</accession>
<name>A0ABQ1GLP4_9GAMM</name>